<dbReference type="EMBL" id="QLTR01000011">
    <property type="protein sequence ID" value="RAS63556.1"/>
    <property type="molecule type" value="Genomic_DNA"/>
</dbReference>
<dbReference type="GO" id="GO:0006310">
    <property type="term" value="P:DNA recombination"/>
    <property type="evidence" value="ECO:0007669"/>
    <property type="project" value="UniProtKB-KW"/>
</dbReference>
<dbReference type="CDD" id="cd01189">
    <property type="entry name" value="INT_ICEBs1_C_like"/>
    <property type="match status" value="1"/>
</dbReference>
<dbReference type="InterPro" id="IPR013762">
    <property type="entry name" value="Integrase-like_cat_sf"/>
</dbReference>
<dbReference type="InterPro" id="IPR002104">
    <property type="entry name" value="Integrase_catalytic"/>
</dbReference>
<dbReference type="Proteomes" id="UP000248729">
    <property type="component" value="Unassembled WGS sequence"/>
</dbReference>
<organism evidence="7 8">
    <name type="scientific">Vibrio diazotrophicus</name>
    <dbReference type="NCBI Taxonomy" id="685"/>
    <lineage>
        <taxon>Bacteria</taxon>
        <taxon>Pseudomonadati</taxon>
        <taxon>Pseudomonadota</taxon>
        <taxon>Gammaproteobacteria</taxon>
        <taxon>Vibrionales</taxon>
        <taxon>Vibrionaceae</taxon>
        <taxon>Vibrio</taxon>
    </lineage>
</organism>
<dbReference type="InterPro" id="IPR011010">
    <property type="entry name" value="DNA_brk_join_enz"/>
</dbReference>
<evidence type="ECO:0000256" key="3">
    <source>
        <dbReference type="ARBA" id="ARBA00023172"/>
    </source>
</evidence>
<dbReference type="GO" id="GO:0015074">
    <property type="term" value="P:DNA integration"/>
    <property type="evidence" value="ECO:0007669"/>
    <property type="project" value="UniProtKB-KW"/>
</dbReference>
<dbReference type="AlphaFoldDB" id="A0A329EG76"/>
<dbReference type="PANTHER" id="PTHR30349">
    <property type="entry name" value="PHAGE INTEGRASE-RELATED"/>
    <property type="match status" value="1"/>
</dbReference>
<dbReference type="InterPro" id="IPR025269">
    <property type="entry name" value="SAM-like_dom"/>
</dbReference>
<dbReference type="PROSITE" id="PS51898">
    <property type="entry name" value="TYR_RECOMBINASE"/>
    <property type="match status" value="1"/>
</dbReference>
<dbReference type="Pfam" id="PF13102">
    <property type="entry name" value="Phage_int_SAM_5"/>
    <property type="match status" value="1"/>
</dbReference>
<keyword evidence="1" id="KW-0229">DNA integration</keyword>
<dbReference type="Gene3D" id="1.10.150.130">
    <property type="match status" value="1"/>
</dbReference>
<evidence type="ECO:0000256" key="4">
    <source>
        <dbReference type="PROSITE-ProRule" id="PRU01248"/>
    </source>
</evidence>
<evidence type="ECO:0000256" key="1">
    <source>
        <dbReference type="ARBA" id="ARBA00022908"/>
    </source>
</evidence>
<dbReference type="SUPFAM" id="SSF56349">
    <property type="entry name" value="DNA breaking-rejoining enzymes"/>
    <property type="match status" value="1"/>
</dbReference>
<gene>
    <name evidence="7" type="ORF">DET48_111105</name>
</gene>
<comment type="caution">
    <text evidence="7">The sequence shown here is derived from an EMBL/GenBank/DDBJ whole genome shotgun (WGS) entry which is preliminary data.</text>
</comment>
<dbReference type="RefSeq" id="WP_112403904.1">
    <property type="nucleotide sequence ID" value="NZ_QLTR01000011.1"/>
</dbReference>
<dbReference type="PANTHER" id="PTHR30349:SF36">
    <property type="entry name" value="PROPHAGE INTEGRASE INTR-RELATED"/>
    <property type="match status" value="1"/>
</dbReference>
<dbReference type="Pfam" id="PF00589">
    <property type="entry name" value="Phage_integrase"/>
    <property type="match status" value="1"/>
</dbReference>
<feature type="domain" description="Core-binding (CB)" evidence="6">
    <location>
        <begin position="16"/>
        <end position="92"/>
    </location>
</feature>
<name>A0A329EG76_VIBDI</name>
<keyword evidence="3" id="KW-0233">DNA recombination</keyword>
<evidence type="ECO:0000259" key="5">
    <source>
        <dbReference type="PROSITE" id="PS51898"/>
    </source>
</evidence>
<evidence type="ECO:0000259" key="6">
    <source>
        <dbReference type="PROSITE" id="PS51900"/>
    </source>
</evidence>
<reference evidence="7 8" key="1">
    <citation type="submission" date="2018-06" db="EMBL/GenBank/DDBJ databases">
        <title>Freshwater and sediment microbial communities from various areas in North America, analyzing microbe dynamics in response to fracking.</title>
        <authorList>
            <person name="Lamendella R."/>
        </authorList>
    </citation>
    <scope>NUCLEOTIDE SEQUENCE [LARGE SCALE GENOMIC DNA]</scope>
    <source>
        <strain evidence="7 8">99A</strain>
    </source>
</reference>
<evidence type="ECO:0000313" key="8">
    <source>
        <dbReference type="Proteomes" id="UP000248729"/>
    </source>
</evidence>
<accession>A0A329EG76</accession>
<keyword evidence="2 4" id="KW-0238">DNA-binding</keyword>
<feature type="domain" description="Tyr recombinase" evidence="5">
    <location>
        <begin position="113"/>
        <end position="319"/>
    </location>
</feature>
<dbReference type="Gene3D" id="1.10.443.10">
    <property type="entry name" value="Intergrase catalytic core"/>
    <property type="match status" value="1"/>
</dbReference>
<proteinExistence type="predicted"/>
<dbReference type="InterPro" id="IPR010998">
    <property type="entry name" value="Integrase_recombinase_N"/>
</dbReference>
<evidence type="ECO:0000256" key="2">
    <source>
        <dbReference type="ARBA" id="ARBA00023125"/>
    </source>
</evidence>
<sequence>MKTLKNKQYSENKVGYFIDAYLSSEIKKQMPSTFKSNKSRCKYLKEYFGNIDIYDVTYLNALNWMNMMHDKYKNKTINEYLSVIKSVFDIALKNKIIESNIFESFDTLTVSDSEVDPFTKSELAKIINHKTDRESEKNMTLIDATTGLRCSELVALTWDNVDFDRKIIRVRIANVDKIFKVPKTKGSIRDIEISDITVALLRKQYEITGQRNRENIDVLQDDTKTFKRMSVQFVFINTLTNERFIDIKQFQKSFFTELLKTLSIRHRGPSQLRHTYASQALSAGISKEWIAKQMGHTSTQMVTKHYARWIKEDTPNFARRSDEHMSDLFPDVYVESEGSNSELPQELVHLVQKLYTRPELVTVLKALQ</sequence>
<evidence type="ECO:0000313" key="7">
    <source>
        <dbReference type="EMBL" id="RAS63556.1"/>
    </source>
</evidence>
<dbReference type="InterPro" id="IPR050090">
    <property type="entry name" value="Tyrosine_recombinase_XerCD"/>
</dbReference>
<dbReference type="InterPro" id="IPR044068">
    <property type="entry name" value="CB"/>
</dbReference>
<dbReference type="GO" id="GO:0003677">
    <property type="term" value="F:DNA binding"/>
    <property type="evidence" value="ECO:0007669"/>
    <property type="project" value="UniProtKB-UniRule"/>
</dbReference>
<protein>
    <submittedName>
        <fullName evidence="7">Integrase</fullName>
    </submittedName>
</protein>
<dbReference type="PROSITE" id="PS51900">
    <property type="entry name" value="CB"/>
    <property type="match status" value="1"/>
</dbReference>